<reference evidence="2 3" key="1">
    <citation type="submission" date="2016-12" db="EMBL/GenBank/DDBJ databases">
        <authorList>
            <person name="Song W.-J."/>
            <person name="Kurnit D.M."/>
        </authorList>
    </citation>
    <scope>NUCLEOTIDE SEQUENCE [LARGE SCALE GENOMIC DNA]</scope>
    <source>
        <strain evidence="2 3">175</strain>
    </source>
</reference>
<feature type="domain" description="Lipocalin-like" evidence="1">
    <location>
        <begin position="34"/>
        <end position="118"/>
    </location>
</feature>
<evidence type="ECO:0000313" key="3">
    <source>
        <dbReference type="Proteomes" id="UP000192923"/>
    </source>
</evidence>
<protein>
    <submittedName>
        <fullName evidence="2">Lipocalin-like domain-containing protein</fullName>
    </submittedName>
</protein>
<evidence type="ECO:0000313" key="2">
    <source>
        <dbReference type="EMBL" id="SMF95534.1"/>
    </source>
</evidence>
<organism evidence="2 3">
    <name type="scientific">Methylomagnum ishizawai</name>
    <dbReference type="NCBI Taxonomy" id="1760988"/>
    <lineage>
        <taxon>Bacteria</taxon>
        <taxon>Pseudomonadati</taxon>
        <taxon>Pseudomonadota</taxon>
        <taxon>Gammaproteobacteria</taxon>
        <taxon>Methylococcales</taxon>
        <taxon>Methylococcaceae</taxon>
        <taxon>Methylomagnum</taxon>
    </lineage>
</organism>
<sequence length="131" mass="14798">MKIRAFCAAGFLGIMGAYHMDAQADIPLKNGSEIAGVWKLVSVAAALDKPRTEENRTWEFRADGTIITSGYNRHFKTEDRHEWKYKIVNGKISADDPGRPGKTIDYAVYEMKGNEMILKGGIEGFYFFKKQ</sequence>
<dbReference type="Proteomes" id="UP000192923">
    <property type="component" value="Unassembled WGS sequence"/>
</dbReference>
<dbReference type="Pfam" id="PF13648">
    <property type="entry name" value="Lipocalin_4"/>
    <property type="match status" value="1"/>
</dbReference>
<name>A0A1Y6D583_9GAMM</name>
<dbReference type="EMBL" id="FXAM01000001">
    <property type="protein sequence ID" value="SMF95534.1"/>
    <property type="molecule type" value="Genomic_DNA"/>
</dbReference>
<dbReference type="AlphaFoldDB" id="A0A1Y6D583"/>
<dbReference type="InterPro" id="IPR024311">
    <property type="entry name" value="Lipocalin-like"/>
</dbReference>
<proteinExistence type="predicted"/>
<accession>A0A1Y6D583</accession>
<dbReference type="STRING" id="1760988.SAMN02949497_2899"/>
<keyword evidence="3" id="KW-1185">Reference proteome</keyword>
<evidence type="ECO:0000259" key="1">
    <source>
        <dbReference type="Pfam" id="PF13648"/>
    </source>
</evidence>
<gene>
    <name evidence="2" type="ORF">SAMN02949497_2899</name>
</gene>